<dbReference type="PANTHER" id="PTHR43396">
    <property type="entry name" value="FLAVOHEMOPROTEIN"/>
    <property type="match status" value="1"/>
</dbReference>
<keyword evidence="1 5" id="KW-0349">Heme</keyword>
<name>A0A4R5ASM8_9ACTN</name>
<dbReference type="Gene3D" id="1.10.490.10">
    <property type="entry name" value="Globins"/>
    <property type="match status" value="1"/>
</dbReference>
<comment type="caution">
    <text evidence="7">The sequence shown here is derived from an EMBL/GenBank/DDBJ whole genome shotgun (WGS) entry which is preliminary data.</text>
</comment>
<dbReference type="SUPFAM" id="SSF46458">
    <property type="entry name" value="Globin-like"/>
    <property type="match status" value="1"/>
</dbReference>
<reference evidence="7 8" key="1">
    <citation type="submission" date="2019-03" db="EMBL/GenBank/DDBJ databases">
        <title>Draft genome sequences of novel Actinobacteria.</title>
        <authorList>
            <person name="Sahin N."/>
            <person name="Ay H."/>
            <person name="Saygin H."/>
        </authorList>
    </citation>
    <scope>NUCLEOTIDE SEQUENCE [LARGE SCALE GENOMIC DNA]</scope>
    <source>
        <strain evidence="7 8">DSM 45941</strain>
    </source>
</reference>
<evidence type="ECO:0000256" key="2">
    <source>
        <dbReference type="ARBA" id="ARBA00022621"/>
    </source>
</evidence>
<keyword evidence="2 5" id="KW-0561">Oxygen transport</keyword>
<gene>
    <name evidence="7" type="ORF">E1293_31405</name>
</gene>
<keyword evidence="8" id="KW-1185">Reference proteome</keyword>
<evidence type="ECO:0000256" key="5">
    <source>
        <dbReference type="RuleBase" id="RU000356"/>
    </source>
</evidence>
<evidence type="ECO:0000313" key="7">
    <source>
        <dbReference type="EMBL" id="TDD73422.1"/>
    </source>
</evidence>
<protein>
    <recommendedName>
        <fullName evidence="6">Globin domain-containing protein</fullName>
    </recommendedName>
</protein>
<comment type="similarity">
    <text evidence="5">Belongs to the globin family.</text>
</comment>
<dbReference type="GO" id="GO:0071500">
    <property type="term" value="P:cellular response to nitrosative stress"/>
    <property type="evidence" value="ECO:0007669"/>
    <property type="project" value="TreeGrafter"/>
</dbReference>
<keyword evidence="3" id="KW-0479">Metal-binding</keyword>
<dbReference type="AlphaFoldDB" id="A0A4R5ASM8"/>
<dbReference type="Proteomes" id="UP000295578">
    <property type="component" value="Unassembled WGS sequence"/>
</dbReference>
<dbReference type="Pfam" id="PF00042">
    <property type="entry name" value="Globin"/>
    <property type="match status" value="1"/>
</dbReference>
<dbReference type="GO" id="GO:0005344">
    <property type="term" value="F:oxygen carrier activity"/>
    <property type="evidence" value="ECO:0007669"/>
    <property type="project" value="UniProtKB-KW"/>
</dbReference>
<keyword evidence="4" id="KW-0408">Iron</keyword>
<evidence type="ECO:0000256" key="4">
    <source>
        <dbReference type="ARBA" id="ARBA00023004"/>
    </source>
</evidence>
<evidence type="ECO:0000256" key="3">
    <source>
        <dbReference type="ARBA" id="ARBA00022723"/>
    </source>
</evidence>
<dbReference type="PROSITE" id="PS01033">
    <property type="entry name" value="GLOBIN"/>
    <property type="match status" value="1"/>
</dbReference>
<evidence type="ECO:0000256" key="1">
    <source>
        <dbReference type="ARBA" id="ARBA00022617"/>
    </source>
</evidence>
<dbReference type="GO" id="GO:0008941">
    <property type="term" value="F:nitric oxide dioxygenase NAD(P)H activity"/>
    <property type="evidence" value="ECO:0007669"/>
    <property type="project" value="TreeGrafter"/>
</dbReference>
<dbReference type="GO" id="GO:0020037">
    <property type="term" value="F:heme binding"/>
    <property type="evidence" value="ECO:0007669"/>
    <property type="project" value="InterPro"/>
</dbReference>
<dbReference type="OrthoDB" id="3213438at2"/>
<keyword evidence="5" id="KW-0813">Transport</keyword>
<organism evidence="7 8">
    <name type="scientific">Actinomadura darangshiensis</name>
    <dbReference type="NCBI Taxonomy" id="705336"/>
    <lineage>
        <taxon>Bacteria</taxon>
        <taxon>Bacillati</taxon>
        <taxon>Actinomycetota</taxon>
        <taxon>Actinomycetes</taxon>
        <taxon>Streptosporangiales</taxon>
        <taxon>Thermomonosporaceae</taxon>
        <taxon>Actinomadura</taxon>
    </lineage>
</organism>
<dbReference type="GO" id="GO:0046210">
    <property type="term" value="P:nitric oxide catabolic process"/>
    <property type="evidence" value="ECO:0007669"/>
    <property type="project" value="TreeGrafter"/>
</dbReference>
<sequence>MPVDTRKLKDNFAQVGTNGVAVAEYFYADLFGRNPQLRSMFPAAMAKQHEVLLAALSQIVASVDDPDALVPFLRDLGRRHHGFGVVADHYGPVGASLLATLAYFSGPEWNEDLERDWTAAYGLVAKVMAEAAAEPVA</sequence>
<dbReference type="GO" id="GO:0046872">
    <property type="term" value="F:metal ion binding"/>
    <property type="evidence" value="ECO:0007669"/>
    <property type="project" value="UniProtKB-KW"/>
</dbReference>
<dbReference type="GO" id="GO:0019825">
    <property type="term" value="F:oxygen binding"/>
    <property type="evidence" value="ECO:0007669"/>
    <property type="project" value="InterPro"/>
</dbReference>
<dbReference type="InterPro" id="IPR012292">
    <property type="entry name" value="Globin/Proto"/>
</dbReference>
<dbReference type="InterPro" id="IPR000971">
    <property type="entry name" value="Globin"/>
</dbReference>
<dbReference type="GO" id="GO:0071949">
    <property type="term" value="F:FAD binding"/>
    <property type="evidence" value="ECO:0007669"/>
    <property type="project" value="TreeGrafter"/>
</dbReference>
<dbReference type="EMBL" id="SMKY01000189">
    <property type="protein sequence ID" value="TDD73422.1"/>
    <property type="molecule type" value="Genomic_DNA"/>
</dbReference>
<dbReference type="PANTHER" id="PTHR43396:SF3">
    <property type="entry name" value="FLAVOHEMOPROTEIN"/>
    <property type="match status" value="1"/>
</dbReference>
<evidence type="ECO:0000259" key="6">
    <source>
        <dbReference type="PROSITE" id="PS01033"/>
    </source>
</evidence>
<evidence type="ECO:0000313" key="8">
    <source>
        <dbReference type="Proteomes" id="UP000295578"/>
    </source>
</evidence>
<accession>A0A4R5ASM8</accession>
<dbReference type="InterPro" id="IPR009050">
    <property type="entry name" value="Globin-like_sf"/>
</dbReference>
<proteinExistence type="inferred from homology"/>
<feature type="domain" description="Globin" evidence="6">
    <location>
        <begin position="1"/>
        <end position="133"/>
    </location>
</feature>